<feature type="coiled-coil region" evidence="1">
    <location>
        <begin position="38"/>
        <end position="65"/>
    </location>
</feature>
<proteinExistence type="inferred from homology"/>
<dbReference type="Gene3D" id="1.20.5.110">
    <property type="match status" value="1"/>
</dbReference>
<feature type="signal peptide" evidence="1">
    <location>
        <begin position="1"/>
        <end position="24"/>
    </location>
</feature>
<comment type="function">
    <text evidence="1">Mediates coordination of peptidoglycan synthesis and outer membrane constriction during cell division.</text>
</comment>
<comment type="subcellular location">
    <subcellularLocation>
        <location evidence="1">Periplasm</location>
    </subcellularLocation>
</comment>
<keyword evidence="4" id="KW-1185">Reference proteome</keyword>
<evidence type="ECO:0000313" key="4">
    <source>
        <dbReference type="Proteomes" id="UP001307608"/>
    </source>
</evidence>
<dbReference type="Proteomes" id="UP001307608">
    <property type="component" value="Chromosome"/>
</dbReference>
<dbReference type="InterPro" id="IPR032519">
    <property type="entry name" value="YbgF_tri"/>
</dbReference>
<gene>
    <name evidence="1" type="primary">cpoB</name>
    <name evidence="3" type="ORF">MACH16_15560</name>
</gene>
<dbReference type="InterPro" id="IPR019734">
    <property type="entry name" value="TPR_rpt"/>
</dbReference>
<dbReference type="HAMAP" id="MF_02066">
    <property type="entry name" value="CpoB"/>
    <property type="match status" value="1"/>
</dbReference>
<reference evidence="3 4" key="1">
    <citation type="submission" date="2023-01" db="EMBL/GenBank/DDBJ databases">
        <title>Complete genome sequence of Marinomonas pontica strain 200518_36.</title>
        <authorList>
            <person name="Ueki S."/>
            <person name="Gajardo G."/>
            <person name="Maruyama F."/>
        </authorList>
    </citation>
    <scope>NUCLEOTIDE SEQUENCE [LARGE SCALE GENOMIC DNA]</scope>
    <source>
        <strain evidence="3 4">200518_36</strain>
    </source>
</reference>
<organism evidence="3 4">
    <name type="scientific">Marinomonas pontica</name>
    <dbReference type="NCBI Taxonomy" id="264739"/>
    <lineage>
        <taxon>Bacteria</taxon>
        <taxon>Pseudomonadati</taxon>
        <taxon>Pseudomonadota</taxon>
        <taxon>Gammaproteobacteria</taxon>
        <taxon>Oceanospirillales</taxon>
        <taxon>Oceanospirillaceae</taxon>
        <taxon>Marinomonas</taxon>
    </lineage>
</organism>
<evidence type="ECO:0000313" key="3">
    <source>
        <dbReference type="EMBL" id="BDX02808.1"/>
    </source>
</evidence>
<evidence type="ECO:0000259" key="2">
    <source>
        <dbReference type="Pfam" id="PF16331"/>
    </source>
</evidence>
<dbReference type="InterPro" id="IPR011990">
    <property type="entry name" value="TPR-like_helical_dom_sf"/>
</dbReference>
<keyword evidence="1" id="KW-0732">Signal</keyword>
<keyword evidence="1" id="KW-0175">Coiled coil</keyword>
<evidence type="ECO:0000256" key="1">
    <source>
        <dbReference type="HAMAP-Rule" id="MF_02066"/>
    </source>
</evidence>
<dbReference type="RefSeq" id="WP_338266822.1">
    <property type="nucleotide sequence ID" value="NZ_AP027271.1"/>
</dbReference>
<name>A0ABN6WMG2_9GAMM</name>
<keyword evidence="1" id="KW-0132">Cell division</keyword>
<dbReference type="EMBL" id="AP027271">
    <property type="protein sequence ID" value="BDX02808.1"/>
    <property type="molecule type" value="Genomic_DNA"/>
</dbReference>
<dbReference type="NCBIfam" id="TIGR02795">
    <property type="entry name" value="tol_pal_ybgF"/>
    <property type="match status" value="1"/>
</dbReference>
<dbReference type="InterPro" id="IPR034706">
    <property type="entry name" value="CpoB"/>
</dbReference>
<dbReference type="InterPro" id="IPR014162">
    <property type="entry name" value="CpoB_C"/>
</dbReference>
<dbReference type="Gene3D" id="1.25.40.10">
    <property type="entry name" value="Tetratricopeptide repeat domain"/>
    <property type="match status" value="1"/>
</dbReference>
<dbReference type="Pfam" id="PF13174">
    <property type="entry name" value="TPR_6"/>
    <property type="match status" value="1"/>
</dbReference>
<accession>A0ABN6WMG2</accession>
<feature type="domain" description="YbgF trimerisation" evidence="2">
    <location>
        <begin position="39"/>
        <end position="90"/>
    </location>
</feature>
<keyword evidence="1" id="KW-0131">Cell cycle</keyword>
<protein>
    <recommendedName>
        <fullName evidence="1">Cell division coordinator CpoB</fullName>
    </recommendedName>
</protein>
<keyword evidence="1" id="KW-0574">Periplasm</keyword>
<dbReference type="Pfam" id="PF13432">
    <property type="entry name" value="TPR_16"/>
    <property type="match status" value="1"/>
</dbReference>
<comment type="similarity">
    <text evidence="1">Belongs to the CpoB family.</text>
</comment>
<feature type="chain" id="PRO_5044943365" description="Cell division coordinator CpoB" evidence="1">
    <location>
        <begin position="25"/>
        <end position="264"/>
    </location>
</feature>
<dbReference type="SUPFAM" id="SSF48452">
    <property type="entry name" value="TPR-like"/>
    <property type="match status" value="1"/>
</dbReference>
<sequence length="264" mass="28986" precursor="true">MIDTNIKIRSLALALCFTAPIALAETQQAGAGLSPGAAAELLFQLETLQQEVQSLRGQLEEQGHELRLMKESQRDRYIDLDKRISLLMSASVSETKRNVTFSQAESSPQTVVPATVDKTTRPVSALATSPLAPVTLPPPSEKSQQSYDDAYNLIRQRKFDEAEIAFTQFVTTYPSNSLTGNGYYWLGEVKLVQGKSNEALGAFSTVIQKFPGHSKEQDSLYKLGTVSDQMGDSAKAKTYLQDVIRRFPDSKAAKLASGYLSKIK</sequence>
<dbReference type="Pfam" id="PF16331">
    <property type="entry name" value="TolA_bind_tri"/>
    <property type="match status" value="1"/>
</dbReference>